<dbReference type="EMBL" id="LJIJ01000060">
    <property type="protein sequence ID" value="ODN03916.1"/>
    <property type="molecule type" value="Genomic_DNA"/>
</dbReference>
<keyword evidence="3" id="KW-0539">Nucleus</keyword>
<keyword evidence="6" id="KW-1185">Reference proteome</keyword>
<protein>
    <submittedName>
        <fullName evidence="5">TOX high mobility group box family member 4</fullName>
    </submittedName>
</protein>
<gene>
    <name evidence="5" type="ORF">Ocin01_02780</name>
</gene>
<proteinExistence type="predicted"/>
<name>A0A1D2NG28_ORCCI</name>
<dbReference type="InterPro" id="IPR051365">
    <property type="entry name" value="TOX_HMG-box_domain"/>
</dbReference>
<sequence>SHQQPQGQSYYAGGQTGQGAGKKSQQQTQQSPQQNQAPPPQQATGPPQSAQGMPPPQTQAQPQHSPVQQPPQQQSPHQQSHQQMMQQMPGSHHIESNQYGGMRPNPGYMNTMGDGSHSHGMGMPGGMHHMGGHGQMVPSGPVMSHMNSDGHDHSQRQMCVRNGCNNMAITSPEWENEYCSSDCVVTHCRQGFSSSSSYSSQHPQTKYVAAAYWR</sequence>
<comment type="subcellular location">
    <subcellularLocation>
        <location evidence="1">Nucleus</location>
    </subcellularLocation>
</comment>
<dbReference type="PANTHER" id="PTHR45781">
    <property type="entry name" value="AGAP000281-PA"/>
    <property type="match status" value="1"/>
</dbReference>
<dbReference type="Proteomes" id="UP000094527">
    <property type="component" value="Unassembled WGS sequence"/>
</dbReference>
<dbReference type="STRING" id="48709.A0A1D2NG28"/>
<accession>A0A1D2NG28</accession>
<evidence type="ECO:0000313" key="5">
    <source>
        <dbReference type="EMBL" id="ODN03916.1"/>
    </source>
</evidence>
<comment type="caution">
    <text evidence="5">The sequence shown here is derived from an EMBL/GenBank/DDBJ whole genome shotgun (WGS) entry which is preliminary data.</text>
</comment>
<dbReference type="GO" id="GO:0006357">
    <property type="term" value="P:regulation of transcription by RNA polymerase II"/>
    <property type="evidence" value="ECO:0007669"/>
    <property type="project" value="TreeGrafter"/>
</dbReference>
<dbReference type="AlphaFoldDB" id="A0A1D2NG28"/>
<feature type="non-terminal residue" evidence="5">
    <location>
        <position position="1"/>
    </location>
</feature>
<evidence type="ECO:0000256" key="2">
    <source>
        <dbReference type="ARBA" id="ARBA00023125"/>
    </source>
</evidence>
<evidence type="ECO:0000313" key="6">
    <source>
        <dbReference type="Proteomes" id="UP000094527"/>
    </source>
</evidence>
<feature type="compositionally biased region" description="Low complexity" evidence="4">
    <location>
        <begin position="1"/>
        <end position="13"/>
    </location>
</feature>
<dbReference type="GO" id="GO:0005634">
    <property type="term" value="C:nucleus"/>
    <property type="evidence" value="ECO:0007669"/>
    <property type="project" value="UniProtKB-SubCell"/>
</dbReference>
<dbReference type="OrthoDB" id="10027956at2759"/>
<keyword evidence="2" id="KW-0238">DNA-binding</keyword>
<organism evidence="5 6">
    <name type="scientific">Orchesella cincta</name>
    <name type="common">Springtail</name>
    <name type="synonym">Podura cincta</name>
    <dbReference type="NCBI Taxonomy" id="48709"/>
    <lineage>
        <taxon>Eukaryota</taxon>
        <taxon>Metazoa</taxon>
        <taxon>Ecdysozoa</taxon>
        <taxon>Arthropoda</taxon>
        <taxon>Hexapoda</taxon>
        <taxon>Collembola</taxon>
        <taxon>Entomobryomorpha</taxon>
        <taxon>Entomobryoidea</taxon>
        <taxon>Orchesellidae</taxon>
        <taxon>Orchesellinae</taxon>
        <taxon>Orchesella</taxon>
    </lineage>
</organism>
<evidence type="ECO:0000256" key="4">
    <source>
        <dbReference type="SAM" id="MobiDB-lite"/>
    </source>
</evidence>
<dbReference type="GO" id="GO:0031490">
    <property type="term" value="F:chromatin DNA binding"/>
    <property type="evidence" value="ECO:0007669"/>
    <property type="project" value="TreeGrafter"/>
</dbReference>
<feature type="compositionally biased region" description="Low complexity" evidence="4">
    <location>
        <begin position="21"/>
        <end position="89"/>
    </location>
</feature>
<reference evidence="5 6" key="1">
    <citation type="journal article" date="2016" name="Genome Biol. Evol.">
        <title>Gene Family Evolution Reflects Adaptation to Soil Environmental Stressors in the Genome of the Collembolan Orchesella cincta.</title>
        <authorList>
            <person name="Faddeeva-Vakhrusheva A."/>
            <person name="Derks M.F."/>
            <person name="Anvar S.Y."/>
            <person name="Agamennone V."/>
            <person name="Suring W."/>
            <person name="Smit S."/>
            <person name="van Straalen N.M."/>
            <person name="Roelofs D."/>
        </authorList>
    </citation>
    <scope>NUCLEOTIDE SEQUENCE [LARGE SCALE GENOMIC DNA]</scope>
    <source>
        <tissue evidence="5">Mixed pool</tissue>
    </source>
</reference>
<dbReference type="PANTHER" id="PTHR45781:SF1">
    <property type="entry name" value="HMG BOX DOMAIN-CONTAINING PROTEIN"/>
    <property type="match status" value="1"/>
</dbReference>
<evidence type="ECO:0000256" key="3">
    <source>
        <dbReference type="ARBA" id="ARBA00023242"/>
    </source>
</evidence>
<feature type="region of interest" description="Disordered" evidence="4">
    <location>
        <begin position="1"/>
        <end position="106"/>
    </location>
</feature>
<evidence type="ECO:0000256" key="1">
    <source>
        <dbReference type="ARBA" id="ARBA00004123"/>
    </source>
</evidence>